<evidence type="ECO:0000256" key="4">
    <source>
        <dbReference type="ARBA" id="ARBA00022980"/>
    </source>
</evidence>
<evidence type="ECO:0000313" key="9">
    <source>
        <dbReference type="Proteomes" id="UP001152759"/>
    </source>
</evidence>
<dbReference type="Proteomes" id="UP001152759">
    <property type="component" value="Chromosome 1"/>
</dbReference>
<feature type="region of interest" description="Disordered" evidence="6">
    <location>
        <begin position="112"/>
        <end position="177"/>
    </location>
</feature>
<dbReference type="AlphaFoldDB" id="A0A9N9ZXQ0"/>
<dbReference type="GO" id="GO:0003723">
    <property type="term" value="F:RNA binding"/>
    <property type="evidence" value="ECO:0007669"/>
    <property type="project" value="TreeGrafter"/>
</dbReference>
<comment type="similarity">
    <text evidence="2">Belongs to the eukaryotic ribosomal protein eS10 family.</text>
</comment>
<feature type="domain" description="Plectin/eS10 N-terminal" evidence="7">
    <location>
        <begin position="21"/>
        <end position="118"/>
    </location>
</feature>
<keyword evidence="5" id="KW-0687">Ribonucleoprotein</keyword>
<evidence type="ECO:0000256" key="6">
    <source>
        <dbReference type="SAM" id="MobiDB-lite"/>
    </source>
</evidence>
<evidence type="ECO:0000313" key="8">
    <source>
        <dbReference type="EMBL" id="CAH0381675.1"/>
    </source>
</evidence>
<name>A0A9N9ZXQ0_BEMTA</name>
<evidence type="ECO:0000256" key="5">
    <source>
        <dbReference type="ARBA" id="ARBA00023274"/>
    </source>
</evidence>
<dbReference type="InterPro" id="IPR036388">
    <property type="entry name" value="WH-like_DNA-bd_sf"/>
</dbReference>
<feature type="compositionally biased region" description="Gly residues" evidence="6">
    <location>
        <begin position="167"/>
        <end position="177"/>
    </location>
</feature>
<reference evidence="8" key="1">
    <citation type="submission" date="2021-12" db="EMBL/GenBank/DDBJ databases">
        <authorList>
            <person name="King R."/>
        </authorList>
    </citation>
    <scope>NUCLEOTIDE SEQUENCE</scope>
</reference>
<comment type="subcellular location">
    <subcellularLocation>
        <location evidence="1">Cytoplasm</location>
    </subcellularLocation>
</comment>
<evidence type="ECO:0000256" key="1">
    <source>
        <dbReference type="ARBA" id="ARBA00004496"/>
    </source>
</evidence>
<organism evidence="8 9">
    <name type="scientific">Bemisia tabaci</name>
    <name type="common">Sweetpotato whitefly</name>
    <name type="synonym">Aleurodes tabaci</name>
    <dbReference type="NCBI Taxonomy" id="7038"/>
    <lineage>
        <taxon>Eukaryota</taxon>
        <taxon>Metazoa</taxon>
        <taxon>Ecdysozoa</taxon>
        <taxon>Arthropoda</taxon>
        <taxon>Hexapoda</taxon>
        <taxon>Insecta</taxon>
        <taxon>Pterygota</taxon>
        <taxon>Neoptera</taxon>
        <taxon>Paraneoptera</taxon>
        <taxon>Hemiptera</taxon>
        <taxon>Sternorrhyncha</taxon>
        <taxon>Aleyrodoidea</taxon>
        <taxon>Aleyrodidae</taxon>
        <taxon>Aleyrodinae</taxon>
        <taxon>Bemisia</taxon>
    </lineage>
</organism>
<dbReference type="EMBL" id="OU963862">
    <property type="protein sequence ID" value="CAH0381675.1"/>
    <property type="molecule type" value="Genomic_DNA"/>
</dbReference>
<keyword evidence="3" id="KW-0963">Cytoplasm</keyword>
<dbReference type="Pfam" id="PF03501">
    <property type="entry name" value="S10_plectin"/>
    <property type="match status" value="1"/>
</dbReference>
<dbReference type="GO" id="GO:0003735">
    <property type="term" value="F:structural constituent of ribosome"/>
    <property type="evidence" value="ECO:0007669"/>
    <property type="project" value="TreeGrafter"/>
</dbReference>
<dbReference type="PANTHER" id="PTHR12146">
    <property type="entry name" value="40S RIBOSOMAL PROTEIN S10"/>
    <property type="match status" value="1"/>
</dbReference>
<dbReference type="GO" id="GO:0022627">
    <property type="term" value="C:cytosolic small ribosomal subunit"/>
    <property type="evidence" value="ECO:0007669"/>
    <property type="project" value="TreeGrafter"/>
</dbReference>
<evidence type="ECO:0000256" key="3">
    <source>
        <dbReference type="ARBA" id="ARBA00022490"/>
    </source>
</evidence>
<evidence type="ECO:0000259" key="7">
    <source>
        <dbReference type="Pfam" id="PF03501"/>
    </source>
</evidence>
<dbReference type="InterPro" id="IPR037447">
    <property type="entry name" value="Ribosomal_eS10"/>
</dbReference>
<evidence type="ECO:0000256" key="2">
    <source>
        <dbReference type="ARBA" id="ARBA00007278"/>
    </source>
</evidence>
<dbReference type="Gene3D" id="1.10.10.10">
    <property type="entry name" value="Winged helix-like DNA-binding domain superfamily/Winged helix DNA-binding domain"/>
    <property type="match status" value="1"/>
</dbReference>
<dbReference type="FunFam" id="1.10.10.10:FF:000025">
    <property type="entry name" value="40S ribosomal protein S10"/>
    <property type="match status" value="1"/>
</dbReference>
<protein>
    <recommendedName>
        <fullName evidence="7">Plectin/eS10 N-terminal domain-containing protein</fullName>
    </recommendedName>
</protein>
<dbReference type="PANTHER" id="PTHR12146:SF0">
    <property type="entry name" value="RIBOSOMAL PROTEIN S10"/>
    <property type="match status" value="1"/>
</dbReference>
<sequence>MRGNFSHTECAVHENIYGMLMSKNNRNLIYETLFTEGVMVARKDFHPKKDPILQEQSKKSVPNLELIKAMQSLKSKGYVNERFAWRHYYWYLNNNGIAYLREVLHLPPEIVPSTLKKPQKSDATRATRSAISKGEASQGDGDKGTYRRNMDKKSDVGPGSSNLEFRGGFGRGRGSHD</sequence>
<gene>
    <name evidence="8" type="ORF">BEMITA_LOCUS1296</name>
</gene>
<dbReference type="InterPro" id="IPR005326">
    <property type="entry name" value="Plectin_eS10_N"/>
</dbReference>
<proteinExistence type="inferred from homology"/>
<accession>A0A9N9ZXQ0</accession>
<keyword evidence="9" id="KW-1185">Reference proteome</keyword>
<feature type="compositionally biased region" description="Basic and acidic residues" evidence="6">
    <location>
        <begin position="140"/>
        <end position="155"/>
    </location>
</feature>
<dbReference type="GO" id="GO:0002181">
    <property type="term" value="P:cytoplasmic translation"/>
    <property type="evidence" value="ECO:0007669"/>
    <property type="project" value="UniProtKB-ARBA"/>
</dbReference>
<keyword evidence="4" id="KW-0689">Ribosomal protein</keyword>